<comment type="caution">
    <text evidence="1">The sequence shown here is derived from an EMBL/GenBank/DDBJ whole genome shotgun (WGS) entry which is preliminary data.</text>
</comment>
<sequence length="405" mass="43199">MPSIPTLLHEAGSALASGEPLRALGLVGRIESALGLTLRGIAYAQIGDLELARACLERASSLADEPLTRARARAALVEISLSTGEPAPAARAARESADELARLGDERNAAMQRLVLARAEVLLGRLGEARRVVEEVMAAELAPDLLAVALLAQAEICLRAIATTDARDALLRARRALEGAPNHLLSRALVTLENELSHPIARLLRGGVPREADLFAIEDVSRGELLLVDACRRLVMGGRVTIPLARRPVLFALLLVLGRAWPDSVPRDELAARAFDVRRVNASHRSRLRVEIGRLRKAMDGLAAEPVATSDGYLLSSQREVVVLLPASDDEVSRIALLLGDGASWSAQGLAEHAGISKRTAQRVLGTLVANGGAIRTGKGRDVRYLRPGTPIASRMLLLGLVPRT</sequence>
<dbReference type="EMBL" id="JAXIVS010000004">
    <property type="protein sequence ID" value="MDY7227391.1"/>
    <property type="molecule type" value="Genomic_DNA"/>
</dbReference>
<dbReference type="SUPFAM" id="SSF48452">
    <property type="entry name" value="TPR-like"/>
    <property type="match status" value="1"/>
</dbReference>
<gene>
    <name evidence="1" type="ORF">SYV04_13350</name>
</gene>
<keyword evidence="2" id="KW-1185">Reference proteome</keyword>
<dbReference type="InterPro" id="IPR036390">
    <property type="entry name" value="WH_DNA-bd_sf"/>
</dbReference>
<dbReference type="Gene3D" id="1.10.10.10">
    <property type="entry name" value="Winged helix-like DNA-binding domain superfamily/Winged helix DNA-binding domain"/>
    <property type="match status" value="1"/>
</dbReference>
<dbReference type="Proteomes" id="UP001291309">
    <property type="component" value="Unassembled WGS sequence"/>
</dbReference>
<dbReference type="InterPro" id="IPR036388">
    <property type="entry name" value="WH-like_DNA-bd_sf"/>
</dbReference>
<evidence type="ECO:0000313" key="1">
    <source>
        <dbReference type="EMBL" id="MDY7227391.1"/>
    </source>
</evidence>
<name>A0ABU5H1R0_9BACT</name>
<dbReference type="Gene3D" id="1.25.40.10">
    <property type="entry name" value="Tetratricopeptide repeat domain"/>
    <property type="match status" value="1"/>
</dbReference>
<reference evidence="1 2" key="1">
    <citation type="submission" date="2023-12" db="EMBL/GenBank/DDBJ databases">
        <title>the genome sequence of Hyalangium sp. s54d21.</title>
        <authorList>
            <person name="Zhang X."/>
        </authorList>
    </citation>
    <scope>NUCLEOTIDE SEQUENCE [LARGE SCALE GENOMIC DNA]</scope>
    <source>
        <strain evidence="2">s54d21</strain>
    </source>
</reference>
<proteinExistence type="predicted"/>
<protein>
    <submittedName>
        <fullName evidence="1">Helix-turn-helix domain-containing protein</fullName>
    </submittedName>
</protein>
<organism evidence="1 2">
    <name type="scientific">Hyalangium rubrum</name>
    <dbReference type="NCBI Taxonomy" id="3103134"/>
    <lineage>
        <taxon>Bacteria</taxon>
        <taxon>Pseudomonadati</taxon>
        <taxon>Myxococcota</taxon>
        <taxon>Myxococcia</taxon>
        <taxon>Myxococcales</taxon>
        <taxon>Cystobacterineae</taxon>
        <taxon>Archangiaceae</taxon>
        <taxon>Hyalangium</taxon>
    </lineage>
</organism>
<accession>A0ABU5H1R0</accession>
<dbReference type="SUPFAM" id="SSF46785">
    <property type="entry name" value="Winged helix' DNA-binding domain"/>
    <property type="match status" value="1"/>
</dbReference>
<dbReference type="InterPro" id="IPR011990">
    <property type="entry name" value="TPR-like_helical_dom_sf"/>
</dbReference>
<evidence type="ECO:0000313" key="2">
    <source>
        <dbReference type="Proteomes" id="UP001291309"/>
    </source>
</evidence>
<dbReference type="RefSeq" id="WP_321546117.1">
    <property type="nucleotide sequence ID" value="NZ_JAXIVS010000004.1"/>
</dbReference>